<evidence type="ECO:0000313" key="3">
    <source>
        <dbReference type="Proteomes" id="UP001055437"/>
    </source>
</evidence>
<keyword evidence="3" id="KW-1185">Reference proteome</keyword>
<gene>
    <name evidence="2" type="ORF">NH397_12740</name>
</gene>
<dbReference type="Pfam" id="PF00857">
    <property type="entry name" value="Isochorismatase"/>
    <property type="match status" value="1"/>
</dbReference>
<dbReference type="Gene3D" id="3.40.50.850">
    <property type="entry name" value="Isochorismatase-like"/>
    <property type="match status" value="1"/>
</dbReference>
<evidence type="ECO:0000259" key="1">
    <source>
        <dbReference type="Pfam" id="PF00857"/>
    </source>
</evidence>
<reference evidence="2" key="1">
    <citation type="submission" date="2022-06" db="EMBL/GenBank/DDBJ databases">
        <authorList>
            <person name="Holder M.E."/>
            <person name="Ajami N.J."/>
            <person name="Petrosino J.F."/>
        </authorList>
    </citation>
    <scope>NUCLEOTIDE SEQUENCE</scope>
    <source>
        <strain evidence="2">RMA 8861</strain>
    </source>
</reference>
<feature type="domain" description="Isochorismatase-like" evidence="1">
    <location>
        <begin position="2"/>
        <end position="38"/>
    </location>
</feature>
<dbReference type="EMBL" id="CP099799">
    <property type="protein sequence ID" value="USS02515.1"/>
    <property type="molecule type" value="Genomic_DNA"/>
</dbReference>
<dbReference type="GO" id="GO:0016787">
    <property type="term" value="F:hydrolase activity"/>
    <property type="evidence" value="ECO:0007669"/>
    <property type="project" value="UniProtKB-KW"/>
</dbReference>
<accession>A0ABY5B443</accession>
<dbReference type="InterPro" id="IPR036380">
    <property type="entry name" value="Isochorismatase-like_sf"/>
</dbReference>
<dbReference type="Proteomes" id="UP001055437">
    <property type="component" value="Chromosome"/>
</dbReference>
<evidence type="ECO:0000313" key="2">
    <source>
        <dbReference type="EMBL" id="USS02515.1"/>
    </source>
</evidence>
<organism evidence="2 3">
    <name type="scientific">Clostridium septicum</name>
    <dbReference type="NCBI Taxonomy" id="1504"/>
    <lineage>
        <taxon>Bacteria</taxon>
        <taxon>Bacillati</taxon>
        <taxon>Bacillota</taxon>
        <taxon>Clostridia</taxon>
        <taxon>Eubacteriales</taxon>
        <taxon>Clostridiaceae</taxon>
        <taxon>Clostridium</taxon>
    </lineage>
</organism>
<dbReference type="SUPFAM" id="SSF52499">
    <property type="entry name" value="Isochorismatase-like hydrolases"/>
    <property type="match status" value="1"/>
</dbReference>
<proteinExistence type="predicted"/>
<keyword evidence="2" id="KW-0378">Hydrolase</keyword>
<name>A0ABY5B443_CLOSE</name>
<dbReference type="InterPro" id="IPR000868">
    <property type="entry name" value="Isochorismatase-like_dom"/>
</dbReference>
<sequence length="61" mass="6780">MNLNICIESHMRDLVEQGFEVYIAKDATGSPGMDAYKTTEVNFGMLSIGSLIIEEVLKELN</sequence>
<protein>
    <submittedName>
        <fullName evidence="2">Cysteine hydrolase</fullName>
    </submittedName>
</protein>